<feature type="binding site" evidence="3">
    <location>
        <position position="30"/>
    </location>
    <ligand>
        <name>Zn(2+)</name>
        <dbReference type="ChEBI" id="CHEBI:29105"/>
    </ligand>
</feature>
<accession>K2KBW1</accession>
<dbReference type="AlphaFoldDB" id="K2KBW1"/>
<feature type="region of interest" description="Disordered" evidence="4">
    <location>
        <begin position="41"/>
        <end position="78"/>
    </location>
</feature>
<dbReference type="PANTHER" id="PTHR36150">
    <property type="entry name" value="DNA GYRASE INHIBITOR YACG"/>
    <property type="match status" value="1"/>
</dbReference>
<sequence length="78" mass="8555">MPTTVSCPTCQAKVVWQASSTHRPFCSERCRLIDLGEWASEGHKIPGQPMQTLPSGEPGLSEQELGEPGFSSDPDNYY</sequence>
<evidence type="ECO:0000256" key="3">
    <source>
        <dbReference type="HAMAP-Rule" id="MF_00649"/>
    </source>
</evidence>
<dbReference type="PANTHER" id="PTHR36150:SF1">
    <property type="entry name" value="DNA GYRASE INHIBITOR YACG"/>
    <property type="match status" value="1"/>
</dbReference>
<feature type="binding site" evidence="3">
    <location>
        <position position="26"/>
    </location>
    <ligand>
        <name>Zn(2+)</name>
        <dbReference type="ChEBI" id="CHEBI:29105"/>
    </ligand>
</feature>
<dbReference type="SUPFAM" id="SSF57716">
    <property type="entry name" value="Glucocorticoid receptor-like (DNA-binding domain)"/>
    <property type="match status" value="1"/>
</dbReference>
<reference evidence="5 6" key="1">
    <citation type="journal article" date="2012" name="J. Bacteriol.">
        <title>Genome Sequence of Idiomarina xiamenensis Type Strain 10-D-4.</title>
        <authorList>
            <person name="Lai Q."/>
            <person name="Wang L."/>
            <person name="Wang W."/>
            <person name="Shao Z."/>
        </authorList>
    </citation>
    <scope>NUCLEOTIDE SEQUENCE [LARGE SCALE GENOMIC DNA]</scope>
    <source>
        <strain evidence="5 6">10-D-4</strain>
    </source>
</reference>
<dbReference type="Gene3D" id="3.30.50.10">
    <property type="entry name" value="Erythroid Transcription Factor GATA-1, subunit A"/>
    <property type="match status" value="1"/>
</dbReference>
<feature type="binding site" evidence="3">
    <location>
        <position position="10"/>
    </location>
    <ligand>
        <name>Zn(2+)</name>
        <dbReference type="ChEBI" id="CHEBI:29105"/>
    </ligand>
</feature>
<dbReference type="GO" id="GO:0006355">
    <property type="term" value="P:regulation of DNA-templated transcription"/>
    <property type="evidence" value="ECO:0007669"/>
    <property type="project" value="InterPro"/>
</dbReference>
<dbReference type="InterPro" id="IPR005584">
    <property type="entry name" value="DNA_gyrase_inhibitor_YacG"/>
</dbReference>
<dbReference type="PATRIC" id="fig|740709.3.peg.649"/>
<comment type="subunit">
    <text evidence="3">Interacts with GyrB.</text>
</comment>
<keyword evidence="6" id="KW-1185">Reference proteome</keyword>
<keyword evidence="1 3" id="KW-0479">Metal-binding</keyword>
<evidence type="ECO:0000256" key="4">
    <source>
        <dbReference type="SAM" id="MobiDB-lite"/>
    </source>
</evidence>
<dbReference type="Proteomes" id="UP000014115">
    <property type="component" value="Unassembled WGS sequence"/>
</dbReference>
<evidence type="ECO:0000256" key="1">
    <source>
        <dbReference type="ARBA" id="ARBA00022723"/>
    </source>
</evidence>
<evidence type="ECO:0000313" key="6">
    <source>
        <dbReference type="Proteomes" id="UP000014115"/>
    </source>
</evidence>
<comment type="cofactor">
    <cofactor evidence="3">
        <name>Zn(2+)</name>
        <dbReference type="ChEBI" id="CHEBI:29105"/>
    </cofactor>
    <text evidence="3">Binds 1 zinc ion.</text>
</comment>
<organism evidence="5 6">
    <name type="scientific">Idiomarina xiamenensis 10-D-4</name>
    <dbReference type="NCBI Taxonomy" id="740709"/>
    <lineage>
        <taxon>Bacteria</taxon>
        <taxon>Pseudomonadati</taxon>
        <taxon>Pseudomonadota</taxon>
        <taxon>Gammaproteobacteria</taxon>
        <taxon>Alteromonadales</taxon>
        <taxon>Idiomarinaceae</taxon>
        <taxon>Idiomarina</taxon>
    </lineage>
</organism>
<evidence type="ECO:0000313" key="5">
    <source>
        <dbReference type="EMBL" id="EKE85323.1"/>
    </source>
</evidence>
<dbReference type="STRING" id="740709.A10D4_03225"/>
<protein>
    <recommendedName>
        <fullName evidence="3">DNA gyrase inhibitor YacG</fullName>
    </recommendedName>
</protein>
<gene>
    <name evidence="3" type="primary">yacG</name>
    <name evidence="5" type="ORF">A10D4_03225</name>
</gene>
<dbReference type="Pfam" id="PF03884">
    <property type="entry name" value="YacG"/>
    <property type="match status" value="1"/>
</dbReference>
<dbReference type="NCBIfam" id="NF001638">
    <property type="entry name" value="PRK00418.1"/>
    <property type="match status" value="1"/>
</dbReference>
<dbReference type="EMBL" id="AMRG01000003">
    <property type="protein sequence ID" value="EKE85323.1"/>
    <property type="molecule type" value="Genomic_DNA"/>
</dbReference>
<comment type="function">
    <text evidence="3">Inhibits all the catalytic activities of DNA gyrase by preventing its interaction with DNA. Acts by binding directly to the C-terminal domain of GyrB, which probably disrupts DNA binding by the gyrase.</text>
</comment>
<dbReference type="eggNOG" id="COG3024">
    <property type="taxonomic scope" value="Bacteria"/>
</dbReference>
<dbReference type="GO" id="GO:0008657">
    <property type="term" value="F:DNA topoisomerase type II (double strand cut, ATP-hydrolyzing) inhibitor activity"/>
    <property type="evidence" value="ECO:0007669"/>
    <property type="project" value="UniProtKB-UniRule"/>
</dbReference>
<dbReference type="InterPro" id="IPR013088">
    <property type="entry name" value="Znf_NHR/GATA"/>
</dbReference>
<dbReference type="OrthoDB" id="9809663at2"/>
<comment type="similarity">
    <text evidence="3">Belongs to the DNA gyrase inhibitor YacG family.</text>
</comment>
<dbReference type="RefSeq" id="WP_008487693.1">
    <property type="nucleotide sequence ID" value="NZ_AMRG01000003.1"/>
</dbReference>
<evidence type="ECO:0000256" key="2">
    <source>
        <dbReference type="ARBA" id="ARBA00022833"/>
    </source>
</evidence>
<name>K2KBW1_9GAMM</name>
<dbReference type="HAMAP" id="MF_00649">
    <property type="entry name" value="DNA_gyrase_inhibitor_YacG"/>
    <property type="match status" value="1"/>
</dbReference>
<proteinExistence type="inferred from homology"/>
<feature type="binding site" evidence="3">
    <location>
        <position position="7"/>
    </location>
    <ligand>
        <name>Zn(2+)</name>
        <dbReference type="ChEBI" id="CHEBI:29105"/>
    </ligand>
</feature>
<comment type="caution">
    <text evidence="5">The sequence shown here is derived from an EMBL/GenBank/DDBJ whole genome shotgun (WGS) entry which is preliminary data.</text>
</comment>
<keyword evidence="2 3" id="KW-0862">Zinc</keyword>
<dbReference type="GO" id="GO:0008270">
    <property type="term" value="F:zinc ion binding"/>
    <property type="evidence" value="ECO:0007669"/>
    <property type="project" value="UniProtKB-UniRule"/>
</dbReference>